<dbReference type="AlphaFoldDB" id="A0A6G1B4X9"/>
<dbReference type="Proteomes" id="UP000475037">
    <property type="component" value="Unassembled WGS sequence"/>
</dbReference>
<keyword evidence="2" id="KW-1185">Reference proteome</keyword>
<protein>
    <submittedName>
        <fullName evidence="1">PAR10 polymerase</fullName>
    </submittedName>
</protein>
<proteinExistence type="predicted"/>
<gene>
    <name evidence="1" type="primary">Parp10</name>
    <name evidence="1" type="ORF">FOF47_R22394</name>
</gene>
<comment type="caution">
    <text evidence="1">The sequence shown here is derived from an EMBL/GenBank/DDBJ whole genome shotgun (WGS) entry which is preliminary data.</text>
</comment>
<evidence type="ECO:0000313" key="2">
    <source>
        <dbReference type="Proteomes" id="UP000475037"/>
    </source>
</evidence>
<evidence type="ECO:0000313" key="1">
    <source>
        <dbReference type="EMBL" id="KAF0883118.1"/>
    </source>
</evidence>
<dbReference type="EMBL" id="VOAJ01002275">
    <property type="protein sequence ID" value="KAF0883118.1"/>
    <property type="molecule type" value="Genomic_DNA"/>
</dbReference>
<organism evidence="1 2">
    <name type="scientific">Crocuta crocuta</name>
    <name type="common">Spotted hyena</name>
    <dbReference type="NCBI Taxonomy" id="9678"/>
    <lineage>
        <taxon>Eukaryota</taxon>
        <taxon>Metazoa</taxon>
        <taxon>Chordata</taxon>
        <taxon>Craniata</taxon>
        <taxon>Vertebrata</taxon>
        <taxon>Euteleostomi</taxon>
        <taxon>Mammalia</taxon>
        <taxon>Eutheria</taxon>
        <taxon>Laurasiatheria</taxon>
        <taxon>Carnivora</taxon>
        <taxon>Feliformia</taxon>
        <taxon>Hyaenidae</taxon>
        <taxon>Crocuta</taxon>
    </lineage>
</organism>
<name>A0A6G1B4X9_CROCR</name>
<reference evidence="1 2" key="1">
    <citation type="submission" date="2019-11" db="EMBL/GenBank/DDBJ databases">
        <authorList>
            <person name="Yang C."/>
            <person name="Li F."/>
        </authorList>
    </citation>
    <scope>NUCLEOTIDE SEQUENCE [LARGE SCALE GENOMIC DNA]</scope>
    <source>
        <strain evidence="1">KB4526</strain>
        <tissue evidence="1">Muscle</tissue>
    </source>
</reference>
<accession>A0A6G1B4X9</accession>
<sequence>GVTGTQGLVSPGPVGSPGAVATVEMAPGSVEQVGWVRLGPVGPRGRGGLVETVLSVEPGATGFLHLDCEDLTSGLGCVAVIPGEGPDLTGFRVSVPGALLPLEAADAF</sequence>
<feature type="non-terminal residue" evidence="1">
    <location>
        <position position="108"/>
    </location>
</feature>
<feature type="non-terminal residue" evidence="1">
    <location>
        <position position="1"/>
    </location>
</feature>